<accession>A0A200Q0I2</accession>
<dbReference type="Gene3D" id="3.40.462.20">
    <property type="match status" value="1"/>
</dbReference>
<keyword evidence="3" id="KW-0285">Flavoprotein</keyword>
<dbReference type="InterPro" id="IPR016169">
    <property type="entry name" value="FAD-bd_PCMH_sub2"/>
</dbReference>
<dbReference type="STRING" id="56857.A0A200Q0I2"/>
<name>A0A200Q0I2_MACCD</name>
<evidence type="ECO:0000256" key="3">
    <source>
        <dbReference type="ARBA" id="ARBA00022630"/>
    </source>
</evidence>
<dbReference type="InterPro" id="IPR036318">
    <property type="entry name" value="FAD-bd_PCMH-like_sf"/>
</dbReference>
<evidence type="ECO:0000256" key="8">
    <source>
        <dbReference type="SAM" id="SignalP"/>
    </source>
</evidence>
<comment type="cofactor">
    <cofactor evidence="1">
        <name>FAD</name>
        <dbReference type="ChEBI" id="CHEBI:57692"/>
    </cofactor>
</comment>
<dbReference type="GO" id="GO:0016491">
    <property type="term" value="F:oxidoreductase activity"/>
    <property type="evidence" value="ECO:0007669"/>
    <property type="project" value="InterPro"/>
</dbReference>
<sequence>MGTSSCSSVLVSLISLLLSSLMFSVSLGTSNSIHGNFLHCLSINSQSNSIPFYTPNSLNYSSVLQSSINNLRYSTPTTPKPLFIIRPSQDSHIQAAVICSKKHGIEVRVRSGGHDYEGLSYVADVPFILIDLFNLRSVSVDVEDRTAWIQSGATLGELYYGIAEKSRTLGFPAGHCPTVGVGGQFFGGGYGTIFRKYGLSIDNILDARMVDANGRILDRESMGEDLFWAIRGGGGGSFGVVLSWKIRLVPVPPIVTVFRIEKILEQGASALVHRWQEVAPKLPNEIFLRISLSAVDANDKGEKTIKAIFDSMFLGVAKDLLVMMKERFRELGLESKDCIEMSWIQSAVYFDRFAPPDSPLDILLDRTQWKGYFKGKSDFVKEPISQVGLEELWKRLLEEGPTLILTPFGGKMNEISESETPFPHRNGTLYMIEYAVGWDGSQGSDELSQKHIDWLRKLYRYMAPFVSKSPRAAYVNYRDLDLGQSKNGTSTYSQARAWGRKYFKNNYERLVQVKSKFDPENFFRNEQSIPSIAYLGKKVETSSDAQLNFVM</sequence>
<evidence type="ECO:0000313" key="11">
    <source>
        <dbReference type="Proteomes" id="UP000195402"/>
    </source>
</evidence>
<dbReference type="Pfam" id="PF08031">
    <property type="entry name" value="BBE"/>
    <property type="match status" value="1"/>
</dbReference>
<comment type="caution">
    <text evidence="10">The sequence shown here is derived from an EMBL/GenBank/DDBJ whole genome shotgun (WGS) entry which is preliminary data.</text>
</comment>
<dbReference type="FunFam" id="3.30.43.10:FF:000004">
    <property type="entry name" value="Berberine bridge enzyme-like 15"/>
    <property type="match status" value="1"/>
</dbReference>
<keyword evidence="11" id="KW-1185">Reference proteome</keyword>
<dbReference type="GO" id="GO:0071949">
    <property type="term" value="F:FAD binding"/>
    <property type="evidence" value="ECO:0007669"/>
    <property type="project" value="InterPro"/>
</dbReference>
<evidence type="ECO:0000256" key="5">
    <source>
        <dbReference type="ARBA" id="ARBA00022827"/>
    </source>
</evidence>
<dbReference type="InterPro" id="IPR016167">
    <property type="entry name" value="FAD-bd_PCMH_sub1"/>
</dbReference>
<keyword evidence="6" id="KW-1015">Disulfide bond</keyword>
<feature type="signal peptide" evidence="8">
    <location>
        <begin position="1"/>
        <end position="28"/>
    </location>
</feature>
<dbReference type="PANTHER" id="PTHR32448">
    <property type="entry name" value="OS08G0158400 PROTEIN"/>
    <property type="match status" value="1"/>
</dbReference>
<feature type="domain" description="FAD-binding PCMH-type" evidence="9">
    <location>
        <begin position="77"/>
        <end position="251"/>
    </location>
</feature>
<dbReference type="InParanoid" id="A0A200Q0I2"/>
<dbReference type="EMBL" id="MVGT01003444">
    <property type="protein sequence ID" value="OVA03980.1"/>
    <property type="molecule type" value="Genomic_DNA"/>
</dbReference>
<evidence type="ECO:0000256" key="7">
    <source>
        <dbReference type="ARBA" id="ARBA00023180"/>
    </source>
</evidence>
<keyword evidence="4 8" id="KW-0732">Signal</keyword>
<keyword evidence="7" id="KW-0325">Glycoprotein</keyword>
<dbReference type="PROSITE" id="PS51387">
    <property type="entry name" value="FAD_PCMH"/>
    <property type="match status" value="1"/>
</dbReference>
<evidence type="ECO:0000256" key="4">
    <source>
        <dbReference type="ARBA" id="ARBA00022729"/>
    </source>
</evidence>
<dbReference type="Pfam" id="PF01565">
    <property type="entry name" value="FAD_binding_4"/>
    <property type="match status" value="1"/>
</dbReference>
<evidence type="ECO:0000313" key="10">
    <source>
        <dbReference type="EMBL" id="OVA03980.1"/>
    </source>
</evidence>
<dbReference type="Gene3D" id="3.30.43.10">
    <property type="entry name" value="Uridine Diphospho-n-acetylenolpyruvylglucosamine Reductase, domain 2"/>
    <property type="match status" value="1"/>
</dbReference>
<reference evidence="10 11" key="1">
    <citation type="journal article" date="2017" name="Mol. Plant">
        <title>The Genome of Medicinal Plant Macleaya cordata Provides New Insights into Benzylisoquinoline Alkaloids Metabolism.</title>
        <authorList>
            <person name="Liu X."/>
            <person name="Liu Y."/>
            <person name="Huang P."/>
            <person name="Ma Y."/>
            <person name="Qing Z."/>
            <person name="Tang Q."/>
            <person name="Cao H."/>
            <person name="Cheng P."/>
            <person name="Zheng Y."/>
            <person name="Yuan Z."/>
            <person name="Zhou Y."/>
            <person name="Liu J."/>
            <person name="Tang Z."/>
            <person name="Zhuo Y."/>
            <person name="Zhang Y."/>
            <person name="Yu L."/>
            <person name="Huang J."/>
            <person name="Yang P."/>
            <person name="Peng Q."/>
            <person name="Zhang J."/>
            <person name="Jiang W."/>
            <person name="Zhang Z."/>
            <person name="Lin K."/>
            <person name="Ro D.K."/>
            <person name="Chen X."/>
            <person name="Xiong X."/>
            <person name="Shang Y."/>
            <person name="Huang S."/>
            <person name="Zeng J."/>
        </authorList>
    </citation>
    <scope>NUCLEOTIDE SEQUENCE [LARGE SCALE GENOMIC DNA]</scope>
    <source>
        <strain evidence="11">cv. BLH2017</strain>
        <tissue evidence="10">Root</tissue>
    </source>
</reference>
<proteinExistence type="inferred from homology"/>
<evidence type="ECO:0000259" key="9">
    <source>
        <dbReference type="PROSITE" id="PS51387"/>
    </source>
</evidence>
<evidence type="ECO:0000256" key="2">
    <source>
        <dbReference type="ARBA" id="ARBA00005466"/>
    </source>
</evidence>
<dbReference type="SUPFAM" id="SSF56176">
    <property type="entry name" value="FAD-binding/transporter-associated domain-like"/>
    <property type="match status" value="1"/>
</dbReference>
<feature type="chain" id="PRO_5012600371" evidence="8">
    <location>
        <begin position="29"/>
        <end position="551"/>
    </location>
</feature>
<gene>
    <name evidence="10" type="ORF">BVC80_453g4</name>
</gene>
<dbReference type="FunCoup" id="A0A200Q0I2">
    <property type="interactions" value="62"/>
</dbReference>
<dbReference type="InterPro" id="IPR016166">
    <property type="entry name" value="FAD-bd_PCMH"/>
</dbReference>
<dbReference type="AlphaFoldDB" id="A0A200Q0I2"/>
<dbReference type="Proteomes" id="UP000195402">
    <property type="component" value="Unassembled WGS sequence"/>
</dbReference>
<protein>
    <submittedName>
        <fullName evidence="10">FAD linked oxidase</fullName>
    </submittedName>
</protein>
<dbReference type="Gene3D" id="3.30.465.10">
    <property type="match status" value="1"/>
</dbReference>
<dbReference type="InterPro" id="IPR006094">
    <property type="entry name" value="Oxid_FAD_bind_N"/>
</dbReference>
<dbReference type="OrthoDB" id="407275at2759"/>
<evidence type="ECO:0000256" key="1">
    <source>
        <dbReference type="ARBA" id="ARBA00001974"/>
    </source>
</evidence>
<evidence type="ECO:0000256" key="6">
    <source>
        <dbReference type="ARBA" id="ARBA00023157"/>
    </source>
</evidence>
<dbReference type="InterPro" id="IPR012951">
    <property type="entry name" value="BBE"/>
</dbReference>
<keyword evidence="5" id="KW-0274">FAD</keyword>
<comment type="similarity">
    <text evidence="2">Belongs to the oxygen-dependent FAD-linked oxidoreductase family.</text>
</comment>
<dbReference type="OMA" id="IENESSW"/>
<organism evidence="10 11">
    <name type="scientific">Macleaya cordata</name>
    <name type="common">Five-seeded plume-poppy</name>
    <name type="synonym">Bocconia cordata</name>
    <dbReference type="NCBI Taxonomy" id="56857"/>
    <lineage>
        <taxon>Eukaryota</taxon>
        <taxon>Viridiplantae</taxon>
        <taxon>Streptophyta</taxon>
        <taxon>Embryophyta</taxon>
        <taxon>Tracheophyta</taxon>
        <taxon>Spermatophyta</taxon>
        <taxon>Magnoliopsida</taxon>
        <taxon>Ranunculales</taxon>
        <taxon>Papaveraceae</taxon>
        <taxon>Papaveroideae</taxon>
        <taxon>Macleaya</taxon>
    </lineage>
</organism>